<name>A0A427A4G7_ENSVE</name>
<sequence length="140" mass="17008">MVTRVGRRNVCNFDLYTWYGRYVLVRQVTGTWIARYWAVLPKSTVGDRFWPLAVDFGRRRSIEGEIDRRRLIEGEEGKKKKKWKIRKKKRRRRKKYLLSPRHPRPCVVAARGRFFSCARRRNVSLRRRKIEATTSFFLIY</sequence>
<dbReference type="EMBL" id="AMZH03003819">
    <property type="protein sequence ID" value="RRT71058.1"/>
    <property type="molecule type" value="Genomic_DNA"/>
</dbReference>
<evidence type="ECO:0000313" key="3">
    <source>
        <dbReference type="Proteomes" id="UP000287651"/>
    </source>
</evidence>
<dbReference type="Proteomes" id="UP000287651">
    <property type="component" value="Unassembled WGS sequence"/>
</dbReference>
<feature type="region of interest" description="Disordered" evidence="1">
    <location>
        <begin position="81"/>
        <end position="100"/>
    </location>
</feature>
<comment type="caution">
    <text evidence="2">The sequence shown here is derived from an EMBL/GenBank/DDBJ whole genome shotgun (WGS) entry which is preliminary data.</text>
</comment>
<accession>A0A427A4G7</accession>
<proteinExistence type="predicted"/>
<evidence type="ECO:0000256" key="1">
    <source>
        <dbReference type="SAM" id="MobiDB-lite"/>
    </source>
</evidence>
<reference evidence="2 3" key="1">
    <citation type="journal article" date="2014" name="Agronomy (Basel)">
        <title>A Draft Genome Sequence for Ensete ventricosum, the Drought-Tolerant Tree Against Hunger.</title>
        <authorList>
            <person name="Harrison J."/>
            <person name="Moore K.A."/>
            <person name="Paszkiewicz K."/>
            <person name="Jones T."/>
            <person name="Grant M."/>
            <person name="Ambacheew D."/>
            <person name="Muzemil S."/>
            <person name="Studholme D.J."/>
        </authorList>
    </citation>
    <scope>NUCLEOTIDE SEQUENCE [LARGE SCALE GENOMIC DNA]</scope>
</reference>
<organism evidence="2 3">
    <name type="scientific">Ensete ventricosum</name>
    <name type="common">Abyssinian banana</name>
    <name type="synonym">Musa ensete</name>
    <dbReference type="NCBI Taxonomy" id="4639"/>
    <lineage>
        <taxon>Eukaryota</taxon>
        <taxon>Viridiplantae</taxon>
        <taxon>Streptophyta</taxon>
        <taxon>Embryophyta</taxon>
        <taxon>Tracheophyta</taxon>
        <taxon>Spermatophyta</taxon>
        <taxon>Magnoliopsida</taxon>
        <taxon>Liliopsida</taxon>
        <taxon>Zingiberales</taxon>
        <taxon>Musaceae</taxon>
        <taxon>Ensete</taxon>
    </lineage>
</organism>
<protein>
    <submittedName>
        <fullName evidence="2">Uncharacterized protein</fullName>
    </submittedName>
</protein>
<gene>
    <name evidence="2" type="ORF">B296_00029826</name>
</gene>
<dbReference type="AlphaFoldDB" id="A0A427A4G7"/>
<evidence type="ECO:0000313" key="2">
    <source>
        <dbReference type="EMBL" id="RRT71058.1"/>
    </source>
</evidence>